<gene>
    <name evidence="6 7" type="primary">rsmG</name>
    <name evidence="7" type="ORF">JDV75_08145</name>
</gene>
<dbReference type="Proteomes" id="UP000645966">
    <property type="component" value="Unassembled WGS sequence"/>
</dbReference>
<feature type="binding site" evidence="6">
    <location>
        <position position="153"/>
    </location>
    <ligand>
        <name>S-adenosyl-L-methionine</name>
        <dbReference type="ChEBI" id="CHEBI:59789"/>
    </ligand>
</feature>
<dbReference type="Pfam" id="PF02527">
    <property type="entry name" value="GidB"/>
    <property type="match status" value="1"/>
</dbReference>
<evidence type="ECO:0000256" key="3">
    <source>
        <dbReference type="ARBA" id="ARBA00022603"/>
    </source>
</evidence>
<evidence type="ECO:0000313" key="7">
    <source>
        <dbReference type="EMBL" id="MBI8989731.1"/>
    </source>
</evidence>
<dbReference type="PANTHER" id="PTHR31760:SF0">
    <property type="entry name" value="S-ADENOSYL-L-METHIONINE-DEPENDENT METHYLTRANSFERASES SUPERFAMILY PROTEIN"/>
    <property type="match status" value="1"/>
</dbReference>
<dbReference type="EMBL" id="JAEIOS010000013">
    <property type="protein sequence ID" value="MBI8989731.1"/>
    <property type="molecule type" value="Genomic_DNA"/>
</dbReference>
<keyword evidence="4 6" id="KW-0808">Transferase</keyword>
<organism evidence="7 8">
    <name type="scientific">Corynebacterium meridianum</name>
    <dbReference type="NCBI Taxonomy" id="2765363"/>
    <lineage>
        <taxon>Bacteria</taxon>
        <taxon>Bacillati</taxon>
        <taxon>Actinomycetota</taxon>
        <taxon>Actinomycetes</taxon>
        <taxon>Mycobacteriales</taxon>
        <taxon>Corynebacteriaceae</taxon>
        <taxon>Corynebacterium</taxon>
    </lineage>
</organism>
<keyword evidence="1 6" id="KW-0963">Cytoplasm</keyword>
<name>A0A934I636_9CORY</name>
<keyword evidence="8" id="KW-1185">Reference proteome</keyword>
<protein>
    <recommendedName>
        <fullName evidence="6">Ribosomal RNA small subunit methyltransferase G</fullName>
        <ecNumber evidence="6">2.1.1.-</ecNumber>
    </recommendedName>
    <alternativeName>
        <fullName evidence="6">16S rRNA 7-methylguanosine methyltransferase</fullName>
        <shortName evidence="6">16S rRNA m7G methyltransferase</shortName>
    </alternativeName>
</protein>
<comment type="similarity">
    <text evidence="6">Belongs to the methyltransferase superfamily. RNA methyltransferase RsmG family.</text>
</comment>
<feature type="binding site" evidence="6">
    <location>
        <position position="84"/>
    </location>
    <ligand>
        <name>S-adenosyl-L-methionine</name>
        <dbReference type="ChEBI" id="CHEBI:59789"/>
    </ligand>
</feature>
<keyword evidence="5 6" id="KW-0949">S-adenosyl-L-methionine</keyword>
<evidence type="ECO:0000256" key="2">
    <source>
        <dbReference type="ARBA" id="ARBA00022552"/>
    </source>
</evidence>
<sequence length="225" mass="24155">MFHVKPPETDPEELATPPSAAEAIFGTNLDMAIAYHRSLATDGAVRGFIGPREIPRLWDRHILNCAVLGEIIPRVDGIRVADIGSGAGLPGIPLALARPDLDITLIEPLLKRSTYLSEVVDDLGLENVTVVRGRAEEKAVREQVGRFRVVTSRAVAPLGKLAGWSLPLVARGGEMMALKGSSVREELDRDAREINRAGGGPARIVTAGEGVVDEPATVIVIPRRR</sequence>
<dbReference type="InterPro" id="IPR003682">
    <property type="entry name" value="rRNA_ssu_MeTfrase_G"/>
</dbReference>
<dbReference type="PANTHER" id="PTHR31760">
    <property type="entry name" value="S-ADENOSYL-L-METHIONINE-DEPENDENT METHYLTRANSFERASES SUPERFAMILY PROTEIN"/>
    <property type="match status" value="1"/>
</dbReference>
<comment type="subcellular location">
    <subcellularLocation>
        <location evidence="6">Cytoplasm</location>
    </subcellularLocation>
</comment>
<evidence type="ECO:0000256" key="4">
    <source>
        <dbReference type="ARBA" id="ARBA00022679"/>
    </source>
</evidence>
<evidence type="ECO:0000256" key="6">
    <source>
        <dbReference type="HAMAP-Rule" id="MF_00074"/>
    </source>
</evidence>
<feature type="binding site" evidence="6">
    <location>
        <begin position="135"/>
        <end position="136"/>
    </location>
    <ligand>
        <name>S-adenosyl-L-methionine</name>
        <dbReference type="ChEBI" id="CHEBI:59789"/>
    </ligand>
</feature>
<comment type="caution">
    <text evidence="7">The sequence shown here is derived from an EMBL/GenBank/DDBJ whole genome shotgun (WGS) entry which is preliminary data.</text>
</comment>
<reference evidence="7" key="1">
    <citation type="submission" date="2020-12" db="EMBL/GenBank/DDBJ databases">
        <title>Genome public.</title>
        <authorList>
            <person name="Sun Q."/>
        </authorList>
    </citation>
    <scope>NUCLEOTIDE SEQUENCE</scope>
    <source>
        <strain evidence="7">CCM 8863</strain>
    </source>
</reference>
<dbReference type="AlphaFoldDB" id="A0A934I636"/>
<comment type="function">
    <text evidence="6">Specifically methylates the N7 position of a guanine in 16S rRNA.</text>
</comment>
<dbReference type="GO" id="GO:0070043">
    <property type="term" value="F:rRNA (guanine-N7-)-methyltransferase activity"/>
    <property type="evidence" value="ECO:0007669"/>
    <property type="project" value="UniProtKB-UniRule"/>
</dbReference>
<evidence type="ECO:0000313" key="8">
    <source>
        <dbReference type="Proteomes" id="UP000645966"/>
    </source>
</evidence>
<proteinExistence type="inferred from homology"/>
<keyword evidence="3 6" id="KW-0489">Methyltransferase</keyword>
<dbReference type="GO" id="GO:0005829">
    <property type="term" value="C:cytosol"/>
    <property type="evidence" value="ECO:0007669"/>
    <property type="project" value="TreeGrafter"/>
</dbReference>
<dbReference type="SUPFAM" id="SSF53335">
    <property type="entry name" value="S-adenosyl-L-methionine-dependent methyltransferases"/>
    <property type="match status" value="1"/>
</dbReference>
<evidence type="ECO:0000256" key="1">
    <source>
        <dbReference type="ARBA" id="ARBA00022490"/>
    </source>
</evidence>
<dbReference type="InterPro" id="IPR029063">
    <property type="entry name" value="SAM-dependent_MTases_sf"/>
</dbReference>
<dbReference type="EC" id="2.1.1.-" evidence="6"/>
<dbReference type="NCBIfam" id="TIGR00138">
    <property type="entry name" value="rsmG_gidB"/>
    <property type="match status" value="1"/>
</dbReference>
<dbReference type="RefSeq" id="WP_198738770.1">
    <property type="nucleotide sequence ID" value="NZ_JAEIOS010000013.1"/>
</dbReference>
<dbReference type="HAMAP" id="MF_00074">
    <property type="entry name" value="16SrRNA_methyltr_G"/>
    <property type="match status" value="1"/>
</dbReference>
<feature type="binding site" evidence="6">
    <location>
        <position position="89"/>
    </location>
    <ligand>
        <name>S-adenosyl-L-methionine</name>
        <dbReference type="ChEBI" id="CHEBI:59789"/>
    </ligand>
</feature>
<keyword evidence="2 6" id="KW-0698">rRNA processing</keyword>
<accession>A0A934I636</accession>
<evidence type="ECO:0000256" key="5">
    <source>
        <dbReference type="ARBA" id="ARBA00022691"/>
    </source>
</evidence>
<comment type="caution">
    <text evidence="6">Lacks conserved residue(s) required for the propagation of feature annotation.</text>
</comment>
<dbReference type="Gene3D" id="3.40.50.150">
    <property type="entry name" value="Vaccinia Virus protein VP39"/>
    <property type="match status" value="1"/>
</dbReference>